<organism evidence="8 9">
    <name type="scientific">Glarea lozoyensis (strain ATCC 74030 / MF5533)</name>
    <dbReference type="NCBI Taxonomy" id="1104152"/>
    <lineage>
        <taxon>Eukaryota</taxon>
        <taxon>Fungi</taxon>
        <taxon>Dikarya</taxon>
        <taxon>Ascomycota</taxon>
        <taxon>Pezizomycotina</taxon>
        <taxon>Leotiomycetes</taxon>
        <taxon>Helotiales</taxon>
        <taxon>Helotiaceae</taxon>
        <taxon>Glarea</taxon>
    </lineage>
</organism>
<dbReference type="PANTHER" id="PTHR42973">
    <property type="entry name" value="BINDING OXIDOREDUCTASE, PUTATIVE (AFU_ORTHOLOGUE AFUA_1G17690)-RELATED"/>
    <property type="match status" value="1"/>
</dbReference>
<keyword evidence="6" id="KW-0732">Signal</keyword>
<dbReference type="InterPro" id="IPR036318">
    <property type="entry name" value="FAD-bd_PCMH-like_sf"/>
</dbReference>
<protein>
    <submittedName>
        <fullName evidence="8">Putative Uncharacterized FAD-linked oxidoreductase ygaK</fullName>
    </submittedName>
</protein>
<dbReference type="PROSITE" id="PS51387">
    <property type="entry name" value="FAD_PCMH"/>
    <property type="match status" value="1"/>
</dbReference>
<dbReference type="InParanoid" id="H0EHN6"/>
<gene>
    <name evidence="8" type="ORF">M7I_2020</name>
</gene>
<evidence type="ECO:0000256" key="2">
    <source>
        <dbReference type="ARBA" id="ARBA00005466"/>
    </source>
</evidence>
<keyword evidence="4" id="KW-0274">FAD</keyword>
<dbReference type="Pfam" id="PF08031">
    <property type="entry name" value="BBE"/>
    <property type="match status" value="1"/>
</dbReference>
<dbReference type="InterPro" id="IPR016169">
    <property type="entry name" value="FAD-bd_PCMH_sub2"/>
</dbReference>
<keyword evidence="5" id="KW-0560">Oxidoreductase</keyword>
<keyword evidence="3" id="KW-0285">Flavoprotein</keyword>
<feature type="signal peptide" evidence="6">
    <location>
        <begin position="1"/>
        <end position="16"/>
    </location>
</feature>
<dbReference type="PANTHER" id="PTHR42973:SF39">
    <property type="entry name" value="FAD-BINDING PCMH-TYPE DOMAIN-CONTAINING PROTEIN"/>
    <property type="match status" value="1"/>
</dbReference>
<dbReference type="InterPro" id="IPR016166">
    <property type="entry name" value="FAD-bd_PCMH"/>
</dbReference>
<evidence type="ECO:0000313" key="9">
    <source>
        <dbReference type="Proteomes" id="UP000005446"/>
    </source>
</evidence>
<dbReference type="InterPro" id="IPR012951">
    <property type="entry name" value="BBE"/>
</dbReference>
<keyword evidence="9" id="KW-1185">Reference proteome</keyword>
<dbReference type="InterPro" id="IPR050416">
    <property type="entry name" value="FAD-linked_Oxidoreductase"/>
</dbReference>
<evidence type="ECO:0000256" key="6">
    <source>
        <dbReference type="SAM" id="SignalP"/>
    </source>
</evidence>
<proteinExistence type="inferred from homology"/>
<dbReference type="OrthoDB" id="407275at2759"/>
<dbReference type="Pfam" id="PF01565">
    <property type="entry name" value="FAD_binding_4"/>
    <property type="match status" value="1"/>
</dbReference>
<comment type="similarity">
    <text evidence="2">Belongs to the oxygen-dependent FAD-linked oxidoreductase family.</text>
</comment>
<dbReference type="GO" id="GO:0016491">
    <property type="term" value="F:oxidoreductase activity"/>
    <property type="evidence" value="ECO:0007669"/>
    <property type="project" value="UniProtKB-KW"/>
</dbReference>
<evidence type="ECO:0000256" key="1">
    <source>
        <dbReference type="ARBA" id="ARBA00001974"/>
    </source>
</evidence>
<comment type="caution">
    <text evidence="8">The sequence shown here is derived from an EMBL/GenBank/DDBJ whole genome shotgun (WGS) entry which is preliminary data.</text>
</comment>
<dbReference type="EMBL" id="AGUE01000040">
    <property type="protein sequence ID" value="EHL02065.1"/>
    <property type="molecule type" value="Genomic_DNA"/>
</dbReference>
<evidence type="ECO:0000256" key="5">
    <source>
        <dbReference type="ARBA" id="ARBA00023002"/>
    </source>
</evidence>
<dbReference type="Proteomes" id="UP000005446">
    <property type="component" value="Unassembled WGS sequence"/>
</dbReference>
<feature type="domain" description="FAD-binding PCMH-type" evidence="7">
    <location>
        <begin position="62"/>
        <end position="226"/>
    </location>
</feature>
<dbReference type="SUPFAM" id="SSF56176">
    <property type="entry name" value="FAD-binding/transporter-associated domain-like"/>
    <property type="match status" value="1"/>
</dbReference>
<dbReference type="Gene3D" id="3.30.465.10">
    <property type="match status" value="2"/>
</dbReference>
<feature type="chain" id="PRO_5003532457" evidence="6">
    <location>
        <begin position="17"/>
        <end position="496"/>
    </location>
</feature>
<reference evidence="8 9" key="1">
    <citation type="journal article" date="2012" name="Eukaryot. Cell">
        <title>Genome sequence of the fungus Glarea lozoyensis: the first genome sequence of a species from the Helotiaceae family.</title>
        <authorList>
            <person name="Youssar L."/>
            <person name="Gruening B.A."/>
            <person name="Erxleben A."/>
            <person name="Guenther S."/>
            <person name="Huettel W."/>
        </authorList>
    </citation>
    <scope>NUCLEOTIDE SEQUENCE [LARGE SCALE GENOMIC DNA]</scope>
    <source>
        <strain evidence="9">ATCC 74030 / MF5533</strain>
    </source>
</reference>
<name>H0EHN6_GLAL7</name>
<sequence>MRLLIIVCYLAGLITAQATAAIPDLFTCINKVFASTGDASKRLITPANELYTDARTGEKINDENYPIAIAYAFTTAEVPALLNCATRSRVKPTIRAGGHHFEAYSSLNGTLVIDIAHLNSVSVSSDRKTAVVGAGTRLGGLYVALDAYNTTWTGGICPTVGVAGYIAAGGFNMQMRSMGMAVERVRSIKAVLASGEVVTARKNYKDDTAYQIAKKFLEWAPKADPAFTSSIFIYKDQVEVTGWYLGKTQAQLQTLIDSSGFQSISPKNLNQSIVSGNCNTDASRVFGVQGGIFECQPTSPFITFALNAAPDPFTPIPGFPQYQYNETTSAPTVWTAPAWNRLKRKSKSFIIQKDNLMKAAAIKEVVKRIQSIDTDSGITAEWHAWNISGTASQDTAFAWRQKAYAHMEFTVRGSDDAAIEATRTKWMNDLEGYLRPQLGAASYTGYADSKISSNPFKSYFGDNVCRLVRVKRAYDPTNVFTNPLAIPPSVPKGVSC</sequence>
<dbReference type="AlphaFoldDB" id="H0EHN6"/>
<dbReference type="Gene3D" id="3.40.462.20">
    <property type="match status" value="1"/>
</dbReference>
<evidence type="ECO:0000313" key="8">
    <source>
        <dbReference type="EMBL" id="EHL02065.1"/>
    </source>
</evidence>
<dbReference type="GO" id="GO:0071949">
    <property type="term" value="F:FAD binding"/>
    <property type="evidence" value="ECO:0007669"/>
    <property type="project" value="InterPro"/>
</dbReference>
<dbReference type="InterPro" id="IPR006094">
    <property type="entry name" value="Oxid_FAD_bind_N"/>
</dbReference>
<evidence type="ECO:0000256" key="3">
    <source>
        <dbReference type="ARBA" id="ARBA00022630"/>
    </source>
</evidence>
<dbReference type="HOGENOM" id="CLU_018354_10_2_1"/>
<evidence type="ECO:0000259" key="7">
    <source>
        <dbReference type="PROSITE" id="PS51387"/>
    </source>
</evidence>
<evidence type="ECO:0000256" key="4">
    <source>
        <dbReference type="ARBA" id="ARBA00022827"/>
    </source>
</evidence>
<comment type="cofactor">
    <cofactor evidence="1">
        <name>FAD</name>
        <dbReference type="ChEBI" id="CHEBI:57692"/>
    </cofactor>
</comment>
<accession>H0EHN6</accession>